<dbReference type="PROSITE" id="PS50835">
    <property type="entry name" value="IG_LIKE"/>
    <property type="match status" value="1"/>
</dbReference>
<dbReference type="AlphaFoldDB" id="A0AA35W816"/>
<dbReference type="EMBL" id="CASHTH010000594">
    <property type="protein sequence ID" value="CAI8005290.1"/>
    <property type="molecule type" value="Genomic_DNA"/>
</dbReference>
<comment type="caution">
    <text evidence="2">The sequence shown here is derived from an EMBL/GenBank/DDBJ whole genome shotgun (WGS) entry which is preliminary data.</text>
</comment>
<reference evidence="2" key="1">
    <citation type="submission" date="2023-03" db="EMBL/GenBank/DDBJ databases">
        <authorList>
            <person name="Steffen K."/>
            <person name="Cardenas P."/>
        </authorList>
    </citation>
    <scope>NUCLEOTIDE SEQUENCE</scope>
</reference>
<dbReference type="Proteomes" id="UP001174909">
    <property type="component" value="Unassembled WGS sequence"/>
</dbReference>
<organism evidence="2 3">
    <name type="scientific">Geodia barretti</name>
    <name type="common">Barrett's horny sponge</name>
    <dbReference type="NCBI Taxonomy" id="519541"/>
    <lineage>
        <taxon>Eukaryota</taxon>
        <taxon>Metazoa</taxon>
        <taxon>Porifera</taxon>
        <taxon>Demospongiae</taxon>
        <taxon>Heteroscleromorpha</taxon>
        <taxon>Tetractinellida</taxon>
        <taxon>Astrophorina</taxon>
        <taxon>Geodiidae</taxon>
        <taxon>Geodia</taxon>
    </lineage>
</organism>
<dbReference type="InterPro" id="IPR007110">
    <property type="entry name" value="Ig-like_dom"/>
</dbReference>
<accession>A0AA35W816</accession>
<dbReference type="InterPro" id="IPR036116">
    <property type="entry name" value="FN3_sf"/>
</dbReference>
<evidence type="ECO:0000313" key="3">
    <source>
        <dbReference type="Proteomes" id="UP001174909"/>
    </source>
</evidence>
<dbReference type="SUPFAM" id="SSF49265">
    <property type="entry name" value="Fibronectin type III"/>
    <property type="match status" value="1"/>
</dbReference>
<evidence type="ECO:0000259" key="1">
    <source>
        <dbReference type="PROSITE" id="PS50835"/>
    </source>
</evidence>
<sequence length="259" mass="28672">MWLYVRGSSVLCTMEPRLLKVIFVATLLYHGAAEEQLVLPEGEEHSILCTAPTEERYLIRWIANGGPAGDGFVVGEEEILDDETKGKRITFTATDDINNTSLRCVVFDTVEPSNSFEPIQLTIIIQGLLSAPDVEYTNGDRSILFSWSPPFSHNITNVEPDISHYLVTIINTEDHHSVLTVNTTDTEYLLQSQDCQLSDYQVEIAAVNVVGVGDKYTSPRLTLDGCVFDKETESTSDSEENHRLVVIGTVSTVALIAVF</sequence>
<proteinExistence type="predicted"/>
<dbReference type="InterPro" id="IPR013783">
    <property type="entry name" value="Ig-like_fold"/>
</dbReference>
<dbReference type="Gene3D" id="2.60.40.10">
    <property type="entry name" value="Immunoglobulins"/>
    <property type="match status" value="1"/>
</dbReference>
<gene>
    <name evidence="2" type="ORF">GBAR_LOCUS4128</name>
</gene>
<protein>
    <recommendedName>
        <fullName evidence="1">Ig-like domain-containing protein</fullName>
    </recommendedName>
</protein>
<keyword evidence="3" id="KW-1185">Reference proteome</keyword>
<feature type="domain" description="Ig-like" evidence="1">
    <location>
        <begin position="16"/>
        <end position="122"/>
    </location>
</feature>
<dbReference type="InterPro" id="IPR003961">
    <property type="entry name" value="FN3_dom"/>
</dbReference>
<dbReference type="CDD" id="cd00063">
    <property type="entry name" value="FN3"/>
    <property type="match status" value="1"/>
</dbReference>
<name>A0AA35W816_GEOBA</name>
<evidence type="ECO:0000313" key="2">
    <source>
        <dbReference type="EMBL" id="CAI8005290.1"/>
    </source>
</evidence>